<sequence>MSASIEFASGDTNMVANLVEETPLGLDPAVKAIPAGSKDMDGEVALVTGEPSKSKKRKRKHKNPSKISSKSSKRPECRAAKEAAEEEENTKHLKELGVWWKQAREELKDFEQQGRRDGG</sequence>
<feature type="compositionally biased region" description="Basic residues" evidence="1">
    <location>
        <begin position="54"/>
        <end position="64"/>
    </location>
</feature>
<evidence type="ECO:0000256" key="1">
    <source>
        <dbReference type="SAM" id="MobiDB-lite"/>
    </source>
</evidence>
<evidence type="ECO:0000313" key="2">
    <source>
        <dbReference type="EMBL" id="KAK4415930.1"/>
    </source>
</evidence>
<dbReference type="AlphaFoldDB" id="A0AAE1XPZ7"/>
<feature type="compositionally biased region" description="Basic and acidic residues" evidence="1">
    <location>
        <begin position="73"/>
        <end position="93"/>
    </location>
</feature>
<reference evidence="2" key="1">
    <citation type="submission" date="2020-06" db="EMBL/GenBank/DDBJ databases">
        <authorList>
            <person name="Li T."/>
            <person name="Hu X."/>
            <person name="Zhang T."/>
            <person name="Song X."/>
            <person name="Zhang H."/>
            <person name="Dai N."/>
            <person name="Sheng W."/>
            <person name="Hou X."/>
            <person name="Wei L."/>
        </authorList>
    </citation>
    <scope>NUCLEOTIDE SEQUENCE</scope>
    <source>
        <strain evidence="2">3651</strain>
        <tissue evidence="2">Leaf</tissue>
    </source>
</reference>
<proteinExistence type="predicted"/>
<accession>A0AAE1XPZ7</accession>
<keyword evidence="3" id="KW-1185">Reference proteome</keyword>
<comment type="caution">
    <text evidence="2">The sequence shown here is derived from an EMBL/GenBank/DDBJ whole genome shotgun (WGS) entry which is preliminary data.</text>
</comment>
<feature type="region of interest" description="Disordered" evidence="1">
    <location>
        <begin position="34"/>
        <end position="93"/>
    </location>
</feature>
<reference evidence="2" key="2">
    <citation type="journal article" date="2024" name="Plant">
        <title>Genomic evolution and insights into agronomic trait innovations of Sesamum species.</title>
        <authorList>
            <person name="Miao H."/>
            <person name="Wang L."/>
            <person name="Qu L."/>
            <person name="Liu H."/>
            <person name="Sun Y."/>
            <person name="Le M."/>
            <person name="Wang Q."/>
            <person name="Wei S."/>
            <person name="Zheng Y."/>
            <person name="Lin W."/>
            <person name="Duan Y."/>
            <person name="Cao H."/>
            <person name="Xiong S."/>
            <person name="Wang X."/>
            <person name="Wei L."/>
            <person name="Li C."/>
            <person name="Ma Q."/>
            <person name="Ju M."/>
            <person name="Zhao R."/>
            <person name="Li G."/>
            <person name="Mu C."/>
            <person name="Tian Q."/>
            <person name="Mei H."/>
            <person name="Zhang T."/>
            <person name="Gao T."/>
            <person name="Zhang H."/>
        </authorList>
    </citation>
    <scope>NUCLEOTIDE SEQUENCE</scope>
    <source>
        <strain evidence="2">3651</strain>
    </source>
</reference>
<organism evidence="2 3">
    <name type="scientific">Sesamum alatum</name>
    <dbReference type="NCBI Taxonomy" id="300844"/>
    <lineage>
        <taxon>Eukaryota</taxon>
        <taxon>Viridiplantae</taxon>
        <taxon>Streptophyta</taxon>
        <taxon>Embryophyta</taxon>
        <taxon>Tracheophyta</taxon>
        <taxon>Spermatophyta</taxon>
        <taxon>Magnoliopsida</taxon>
        <taxon>eudicotyledons</taxon>
        <taxon>Gunneridae</taxon>
        <taxon>Pentapetalae</taxon>
        <taxon>asterids</taxon>
        <taxon>lamiids</taxon>
        <taxon>Lamiales</taxon>
        <taxon>Pedaliaceae</taxon>
        <taxon>Sesamum</taxon>
    </lineage>
</organism>
<evidence type="ECO:0000313" key="3">
    <source>
        <dbReference type="Proteomes" id="UP001293254"/>
    </source>
</evidence>
<gene>
    <name evidence="2" type="ORF">Salat_2700400</name>
</gene>
<name>A0AAE1XPZ7_9LAMI</name>
<protein>
    <submittedName>
        <fullName evidence="2">Uncharacterized protein</fullName>
    </submittedName>
</protein>
<dbReference type="EMBL" id="JACGWO010000011">
    <property type="protein sequence ID" value="KAK4415930.1"/>
    <property type="molecule type" value="Genomic_DNA"/>
</dbReference>
<dbReference type="Proteomes" id="UP001293254">
    <property type="component" value="Unassembled WGS sequence"/>
</dbReference>